<evidence type="ECO:0008006" key="16">
    <source>
        <dbReference type="Google" id="ProtNLM"/>
    </source>
</evidence>
<feature type="transmembrane region" description="Helical" evidence="14">
    <location>
        <begin position="43"/>
        <end position="63"/>
    </location>
</feature>
<evidence type="ECO:0000256" key="4">
    <source>
        <dbReference type="ARBA" id="ARBA00005163"/>
    </source>
</evidence>
<evidence type="ECO:0000256" key="2">
    <source>
        <dbReference type="ARBA" id="ARBA00004050"/>
    </source>
</evidence>
<dbReference type="GO" id="GO:0020037">
    <property type="term" value="F:heme binding"/>
    <property type="evidence" value="ECO:0007669"/>
    <property type="project" value="InterPro"/>
</dbReference>
<evidence type="ECO:0000256" key="11">
    <source>
        <dbReference type="ARBA" id="ARBA00022989"/>
    </source>
</evidence>
<dbReference type="EMBL" id="UOEH01000178">
    <property type="protein sequence ID" value="VAV95862.1"/>
    <property type="molecule type" value="Genomic_DNA"/>
</dbReference>
<keyword evidence="9" id="KW-0479">Metal-binding</keyword>
<evidence type="ECO:0000256" key="13">
    <source>
        <dbReference type="ARBA" id="ARBA00023136"/>
    </source>
</evidence>
<dbReference type="GO" id="GO:0016020">
    <property type="term" value="C:membrane"/>
    <property type="evidence" value="ECO:0007669"/>
    <property type="project" value="UniProtKB-SubCell"/>
</dbReference>
<dbReference type="UniPathway" id="UPA00223"/>
<evidence type="ECO:0000313" key="15">
    <source>
        <dbReference type="EMBL" id="VAV95862.1"/>
    </source>
</evidence>
<evidence type="ECO:0000256" key="5">
    <source>
        <dbReference type="ARBA" id="ARBA00022448"/>
    </source>
</evidence>
<reference evidence="15" key="1">
    <citation type="submission" date="2018-06" db="EMBL/GenBank/DDBJ databases">
        <authorList>
            <person name="Zhirakovskaya E."/>
        </authorList>
    </citation>
    <scope>NUCLEOTIDE SEQUENCE</scope>
</reference>
<dbReference type="GO" id="GO:0006099">
    <property type="term" value="P:tricarboxylic acid cycle"/>
    <property type="evidence" value="ECO:0007669"/>
    <property type="project" value="UniProtKB-UniPathway"/>
</dbReference>
<keyword evidence="6" id="KW-0816">Tricarboxylic acid cycle</keyword>
<dbReference type="Pfam" id="PF01127">
    <property type="entry name" value="Sdh_cyt"/>
    <property type="match status" value="1"/>
</dbReference>
<dbReference type="InterPro" id="IPR000701">
    <property type="entry name" value="SuccDH_FuR_B_TM-su"/>
</dbReference>
<dbReference type="SUPFAM" id="SSF81343">
    <property type="entry name" value="Fumarate reductase respiratory complex transmembrane subunits"/>
    <property type="match status" value="1"/>
</dbReference>
<keyword evidence="7" id="KW-0349">Heme</keyword>
<organism evidence="15">
    <name type="scientific">hydrothermal vent metagenome</name>
    <dbReference type="NCBI Taxonomy" id="652676"/>
    <lineage>
        <taxon>unclassified sequences</taxon>
        <taxon>metagenomes</taxon>
        <taxon>ecological metagenomes</taxon>
    </lineage>
</organism>
<proteinExistence type="predicted"/>
<keyword evidence="11 14" id="KW-1133">Transmembrane helix</keyword>
<protein>
    <recommendedName>
        <fullName evidence="16">Succinate dehydrogenase hydrophobic membrane anchor protein</fullName>
    </recommendedName>
</protein>
<comment type="pathway">
    <text evidence="4">Carbohydrate metabolism; tricarboxylic acid cycle.</text>
</comment>
<keyword evidence="12" id="KW-0408">Iron</keyword>
<keyword evidence="5" id="KW-0813">Transport</keyword>
<dbReference type="GO" id="GO:0046872">
    <property type="term" value="F:metal ion binding"/>
    <property type="evidence" value="ECO:0007669"/>
    <property type="project" value="UniProtKB-KW"/>
</dbReference>
<feature type="transmembrane region" description="Helical" evidence="14">
    <location>
        <begin position="84"/>
        <end position="105"/>
    </location>
</feature>
<dbReference type="InterPro" id="IPR034804">
    <property type="entry name" value="SQR/QFR_C/D"/>
</dbReference>
<comment type="cofactor">
    <cofactor evidence="1">
        <name>heme</name>
        <dbReference type="ChEBI" id="CHEBI:30413"/>
    </cofactor>
</comment>
<evidence type="ECO:0000256" key="1">
    <source>
        <dbReference type="ARBA" id="ARBA00001971"/>
    </source>
</evidence>
<dbReference type="AlphaFoldDB" id="A0A3B0RWT5"/>
<evidence type="ECO:0000256" key="9">
    <source>
        <dbReference type="ARBA" id="ARBA00022723"/>
    </source>
</evidence>
<dbReference type="Gene3D" id="1.20.1300.10">
    <property type="entry name" value="Fumarate reductase/succinate dehydrogenase, transmembrane subunit"/>
    <property type="match status" value="1"/>
</dbReference>
<evidence type="ECO:0000256" key="14">
    <source>
        <dbReference type="SAM" id="Phobius"/>
    </source>
</evidence>
<evidence type="ECO:0000256" key="8">
    <source>
        <dbReference type="ARBA" id="ARBA00022692"/>
    </source>
</evidence>
<evidence type="ECO:0000256" key="7">
    <source>
        <dbReference type="ARBA" id="ARBA00022617"/>
    </source>
</evidence>
<keyword evidence="8 14" id="KW-0812">Transmembrane</keyword>
<comment type="function">
    <text evidence="2">Membrane-anchoring subunit of succinate dehydrogenase (SDH).</text>
</comment>
<comment type="subcellular location">
    <subcellularLocation>
        <location evidence="3">Membrane</location>
        <topology evidence="3">Multi-pass membrane protein</topology>
    </subcellularLocation>
</comment>
<keyword evidence="13 14" id="KW-0472">Membrane</keyword>
<accession>A0A3B0RWT5</accession>
<name>A0A3B0RWT5_9ZZZZ</name>
<evidence type="ECO:0000256" key="3">
    <source>
        <dbReference type="ARBA" id="ARBA00004141"/>
    </source>
</evidence>
<keyword evidence="10" id="KW-0249">Electron transport</keyword>
<dbReference type="NCBIfam" id="TIGR02968">
    <property type="entry name" value="succ_dehyd_anc"/>
    <property type="match status" value="1"/>
</dbReference>
<evidence type="ECO:0000256" key="10">
    <source>
        <dbReference type="ARBA" id="ARBA00022982"/>
    </source>
</evidence>
<sequence length="111" mass="11986">MSEKGTSSFILQRASAVVLAPLSIWFLFEIVSALTADYATARAWLTAPLNAALLGGFFIIGALHMRIGLAEIIVDYVHSWAKDVLLFINWLAALGLIAVAAWSIYTISFAG</sequence>
<dbReference type="InterPro" id="IPR014312">
    <property type="entry name" value="Succ_DH_anchor"/>
</dbReference>
<evidence type="ECO:0000256" key="12">
    <source>
        <dbReference type="ARBA" id="ARBA00023004"/>
    </source>
</evidence>
<evidence type="ECO:0000256" key="6">
    <source>
        <dbReference type="ARBA" id="ARBA00022532"/>
    </source>
</evidence>
<gene>
    <name evidence="15" type="ORF">MNBD_ALPHA05-1463</name>
</gene>